<dbReference type="EMBL" id="CCSD01000111">
    <property type="protein sequence ID" value="CDZ92470.1"/>
    <property type="molecule type" value="Genomic_DNA"/>
</dbReference>
<proteinExistence type="predicted"/>
<dbReference type="Proteomes" id="UP000042997">
    <property type="component" value="Unassembled WGS sequence"/>
</dbReference>
<dbReference type="OrthoDB" id="4549972at2"/>
<protein>
    <submittedName>
        <fullName evidence="1">Uncharacterized protein</fullName>
    </submittedName>
</protein>
<gene>
    <name evidence="1" type="ORF">RHRU231_950120</name>
</gene>
<dbReference type="RefSeq" id="WP_040275676.1">
    <property type="nucleotide sequence ID" value="NZ_JAINZV010000002.1"/>
</dbReference>
<dbReference type="eggNOG" id="ENOG5031W3E">
    <property type="taxonomic scope" value="Bacteria"/>
</dbReference>
<sequence length="155" mass="16102">MLHTMPMAKGLVTAVLPAAVLVLAGCGGSGETVRVQDDPILEAGFDTVLLSGEPRSLSSVAEGAGLPPGSWDRMYRFSMPLLMSSINRDLGLTGTVWENLPQTTGQGLIVFMSDGAVVRATVDRAPVVEVDGYGTPEALVEANPGTDRLAIVAGH</sequence>
<evidence type="ECO:0000313" key="1">
    <source>
        <dbReference type="EMBL" id="CDZ92470.1"/>
    </source>
</evidence>
<accession>A0A098BW67</accession>
<evidence type="ECO:0000313" key="2">
    <source>
        <dbReference type="Proteomes" id="UP000042997"/>
    </source>
</evidence>
<dbReference type="AlphaFoldDB" id="A0A098BW67"/>
<name>A0A098BW67_9NOCA</name>
<organism evidence="1 2">
    <name type="scientific">Rhodococcus ruber</name>
    <dbReference type="NCBI Taxonomy" id="1830"/>
    <lineage>
        <taxon>Bacteria</taxon>
        <taxon>Bacillati</taxon>
        <taxon>Actinomycetota</taxon>
        <taxon>Actinomycetes</taxon>
        <taxon>Mycobacteriales</taxon>
        <taxon>Nocardiaceae</taxon>
        <taxon>Rhodococcus</taxon>
    </lineage>
</organism>
<reference evidence="1 2" key="1">
    <citation type="journal article" date="2014" name="Genome Announc.">
        <title>Draft Genome Sequence of Propane- and Butane-Oxidizing Actinobacterium Rhodococcus ruber IEGM 231.</title>
        <authorList>
            <person name="Ivshina I.B."/>
            <person name="Kuyukina M.S."/>
            <person name="Krivoruchko A.V."/>
            <person name="Barbe V."/>
            <person name="Fischer C."/>
        </authorList>
    </citation>
    <scope>NUCLEOTIDE SEQUENCE [LARGE SCALE GENOMIC DNA]</scope>
</reference>